<dbReference type="GO" id="GO:0006508">
    <property type="term" value="P:proteolysis"/>
    <property type="evidence" value="ECO:0007669"/>
    <property type="project" value="UniProtKB-KW"/>
</dbReference>
<keyword evidence="3" id="KW-0548">Nucleotidyltransferase</keyword>
<evidence type="ECO:0000313" key="10">
    <source>
        <dbReference type="EMBL" id="KAK0593998.1"/>
    </source>
</evidence>
<evidence type="ECO:0000256" key="6">
    <source>
        <dbReference type="ARBA" id="ARBA00022801"/>
    </source>
</evidence>
<evidence type="ECO:0000256" key="7">
    <source>
        <dbReference type="ARBA" id="ARBA00022918"/>
    </source>
</evidence>
<dbReference type="SUPFAM" id="SSF53098">
    <property type="entry name" value="Ribonuclease H-like"/>
    <property type="match status" value="1"/>
</dbReference>
<accession>A0AA39VWR7</accession>
<dbReference type="Pfam" id="PF17921">
    <property type="entry name" value="Integrase_H2C2"/>
    <property type="match status" value="1"/>
</dbReference>
<evidence type="ECO:0000256" key="5">
    <source>
        <dbReference type="ARBA" id="ARBA00022759"/>
    </source>
</evidence>
<dbReference type="Gene3D" id="1.10.340.70">
    <property type="match status" value="1"/>
</dbReference>
<reference evidence="10" key="1">
    <citation type="journal article" date="2022" name="Plant J.">
        <title>Strategies of tolerance reflected in two North American maple genomes.</title>
        <authorList>
            <person name="McEvoy S.L."/>
            <person name="Sezen U.U."/>
            <person name="Trouern-Trend A."/>
            <person name="McMahon S.M."/>
            <person name="Schaberg P.G."/>
            <person name="Yang J."/>
            <person name="Wegrzyn J.L."/>
            <person name="Swenson N.G."/>
        </authorList>
    </citation>
    <scope>NUCLEOTIDE SEQUENCE</scope>
    <source>
        <strain evidence="10">NS2018</strain>
    </source>
</reference>
<dbReference type="InterPro" id="IPR041588">
    <property type="entry name" value="Integrase_H2C2"/>
</dbReference>
<organism evidence="10 11">
    <name type="scientific">Acer saccharum</name>
    <name type="common">Sugar maple</name>
    <dbReference type="NCBI Taxonomy" id="4024"/>
    <lineage>
        <taxon>Eukaryota</taxon>
        <taxon>Viridiplantae</taxon>
        <taxon>Streptophyta</taxon>
        <taxon>Embryophyta</taxon>
        <taxon>Tracheophyta</taxon>
        <taxon>Spermatophyta</taxon>
        <taxon>Magnoliopsida</taxon>
        <taxon>eudicotyledons</taxon>
        <taxon>Gunneridae</taxon>
        <taxon>Pentapetalae</taxon>
        <taxon>rosids</taxon>
        <taxon>malvids</taxon>
        <taxon>Sapindales</taxon>
        <taxon>Sapindaceae</taxon>
        <taxon>Hippocastanoideae</taxon>
        <taxon>Acereae</taxon>
        <taxon>Acer</taxon>
    </lineage>
</organism>
<evidence type="ECO:0000256" key="2">
    <source>
        <dbReference type="ARBA" id="ARBA00022679"/>
    </source>
</evidence>
<dbReference type="InterPro" id="IPR041373">
    <property type="entry name" value="RT_RNaseH"/>
</dbReference>
<dbReference type="InterPro" id="IPR001584">
    <property type="entry name" value="Integrase_cat-core"/>
</dbReference>
<dbReference type="Gene3D" id="3.10.20.370">
    <property type="match status" value="1"/>
</dbReference>
<evidence type="ECO:0000256" key="3">
    <source>
        <dbReference type="ARBA" id="ARBA00022695"/>
    </source>
</evidence>
<proteinExistence type="predicted"/>
<protein>
    <submittedName>
        <fullName evidence="10">Uncharacterized protein</fullName>
    </submittedName>
</protein>
<dbReference type="GO" id="GO:0015074">
    <property type="term" value="P:DNA integration"/>
    <property type="evidence" value="ECO:0007669"/>
    <property type="project" value="InterPro"/>
</dbReference>
<dbReference type="Gene3D" id="3.30.70.270">
    <property type="match status" value="1"/>
</dbReference>
<evidence type="ECO:0000256" key="1">
    <source>
        <dbReference type="ARBA" id="ARBA00022670"/>
    </source>
</evidence>
<dbReference type="Gene3D" id="3.30.420.10">
    <property type="entry name" value="Ribonuclease H-like superfamily/Ribonuclease H"/>
    <property type="match status" value="1"/>
</dbReference>
<feature type="domain" description="Integrase catalytic" evidence="9">
    <location>
        <begin position="447"/>
        <end position="590"/>
    </location>
</feature>
<feature type="domain" description="Reverse transcriptase" evidence="8">
    <location>
        <begin position="1"/>
        <end position="171"/>
    </location>
</feature>
<dbReference type="InterPro" id="IPR050951">
    <property type="entry name" value="Retrovirus_Pol_polyprotein"/>
</dbReference>
<dbReference type="GO" id="GO:0003964">
    <property type="term" value="F:RNA-directed DNA polymerase activity"/>
    <property type="evidence" value="ECO:0007669"/>
    <property type="project" value="UniProtKB-KW"/>
</dbReference>
<dbReference type="PROSITE" id="PS50994">
    <property type="entry name" value="INTEGRASE"/>
    <property type="match status" value="1"/>
</dbReference>
<keyword evidence="11" id="KW-1185">Reference proteome</keyword>
<comment type="caution">
    <text evidence="10">The sequence shown here is derived from an EMBL/GenBank/DDBJ whole genome shotgun (WGS) entry which is preliminary data.</text>
</comment>
<dbReference type="InterPro" id="IPR036397">
    <property type="entry name" value="RNaseH_sf"/>
</dbReference>
<dbReference type="Proteomes" id="UP001168877">
    <property type="component" value="Unassembled WGS sequence"/>
</dbReference>
<dbReference type="GO" id="GO:0004519">
    <property type="term" value="F:endonuclease activity"/>
    <property type="evidence" value="ECO:0007669"/>
    <property type="project" value="UniProtKB-KW"/>
</dbReference>
<dbReference type="GO" id="GO:0003676">
    <property type="term" value="F:nucleic acid binding"/>
    <property type="evidence" value="ECO:0007669"/>
    <property type="project" value="InterPro"/>
</dbReference>
<dbReference type="CDD" id="cd09274">
    <property type="entry name" value="RNase_HI_RT_Ty3"/>
    <property type="match status" value="1"/>
</dbReference>
<dbReference type="PROSITE" id="PS50878">
    <property type="entry name" value="RT_POL"/>
    <property type="match status" value="1"/>
</dbReference>
<dbReference type="PANTHER" id="PTHR37984:SF5">
    <property type="entry name" value="PROTEIN NYNRIN-LIKE"/>
    <property type="match status" value="1"/>
</dbReference>
<keyword evidence="1" id="KW-0645">Protease</keyword>
<evidence type="ECO:0000259" key="9">
    <source>
        <dbReference type="PROSITE" id="PS50994"/>
    </source>
</evidence>
<keyword evidence="6" id="KW-0378">Hydrolase</keyword>
<dbReference type="InterPro" id="IPR000477">
    <property type="entry name" value="RT_dom"/>
</dbReference>
<dbReference type="InterPro" id="IPR012337">
    <property type="entry name" value="RNaseH-like_sf"/>
</dbReference>
<dbReference type="GO" id="GO:0008233">
    <property type="term" value="F:peptidase activity"/>
    <property type="evidence" value="ECO:0007669"/>
    <property type="project" value="UniProtKB-KW"/>
</dbReference>
<evidence type="ECO:0000259" key="8">
    <source>
        <dbReference type="PROSITE" id="PS50878"/>
    </source>
</evidence>
<keyword evidence="7" id="KW-0695">RNA-directed DNA polymerase</keyword>
<dbReference type="SUPFAM" id="SSF56672">
    <property type="entry name" value="DNA/RNA polymerases"/>
    <property type="match status" value="1"/>
</dbReference>
<dbReference type="PANTHER" id="PTHR37984">
    <property type="entry name" value="PROTEIN CBG26694"/>
    <property type="match status" value="1"/>
</dbReference>
<dbReference type="EMBL" id="JAUESC010000170">
    <property type="protein sequence ID" value="KAK0593998.1"/>
    <property type="molecule type" value="Genomic_DNA"/>
</dbReference>
<dbReference type="AlphaFoldDB" id="A0AA39VWR7"/>
<dbReference type="InterPro" id="IPR043128">
    <property type="entry name" value="Rev_trsase/Diguanyl_cyclase"/>
</dbReference>
<keyword evidence="5" id="KW-0255">Endonuclease</keyword>
<dbReference type="Gene3D" id="3.10.10.10">
    <property type="entry name" value="HIV Type 1 Reverse Transcriptase, subunit A, domain 1"/>
    <property type="match status" value="1"/>
</dbReference>
<dbReference type="FunFam" id="1.10.340.70:FF:000001">
    <property type="entry name" value="Retrovirus-related Pol polyprotein from transposon gypsy-like Protein"/>
    <property type="match status" value="1"/>
</dbReference>
<reference evidence="10" key="2">
    <citation type="submission" date="2023-06" db="EMBL/GenBank/DDBJ databases">
        <authorList>
            <person name="Swenson N.G."/>
            <person name="Wegrzyn J.L."/>
            <person name="Mcevoy S.L."/>
        </authorList>
    </citation>
    <scope>NUCLEOTIDE SEQUENCE</scope>
    <source>
        <strain evidence="10">NS2018</strain>
        <tissue evidence="10">Leaf</tissue>
    </source>
</reference>
<gene>
    <name evidence="10" type="ORF">LWI29_005526</name>
</gene>
<keyword evidence="4" id="KW-0540">Nuclease</keyword>
<dbReference type="InterPro" id="IPR043502">
    <property type="entry name" value="DNA/RNA_pol_sf"/>
</dbReference>
<keyword evidence="2" id="KW-0808">Transferase</keyword>
<name>A0AA39VWR7_ACESA</name>
<evidence type="ECO:0000256" key="4">
    <source>
        <dbReference type="ARBA" id="ARBA00022722"/>
    </source>
</evidence>
<dbReference type="Pfam" id="PF00078">
    <property type="entry name" value="RVT_1"/>
    <property type="match status" value="1"/>
</dbReference>
<dbReference type="CDD" id="cd01647">
    <property type="entry name" value="RT_LTR"/>
    <property type="match status" value="1"/>
</dbReference>
<sequence length="590" mass="68094">MSPCAVPTLLVPKKDGSWRMCVDSRAINRITVRYSFPIPRLDDMLDMLEGSKLFSKIDLRSGYHQIRVKPGDEWKTAFKTKDGLYEWLVMPFGLSNTPSTFMRLMNQVLRPFIGKYVVVYFDDILIYSRNEKDHMEHLRAVLEVLNENKLFINLKKCSWLTERLLFMGYVVSSEGILVDEEKVRAIRDWPKPKTVGEKGKFQWGEAADTAFAVIKEKLYTTPVLALPSFEKLFEVECDASGIGIGAVLSQEKKPVAFFSEKLSDSRRKWSTYDQEFYVIVRALKNWEHYLIQREFILYTDHQELKYLNSQRSLSNMHARWAAYLQKFSFVLKHKSGVLNKVADALSRRASLLVTMQQEIVGFEFLKELYLEDEDLGELCIPQSSLREKLIRELHGGSLSGHLGRDKTISGVAERYYWPQLKRDLGNFVRKCYVCQTSKGQAQNTGLYMPLPVPNAIWEDLSMDFVLGLPRTQRGVDSVFVVIDRFSKMGHFIPCRKTSDASHVAQLFFREVVRLHGVPQSITSDRDSKFLSHFWITLWRRMDTLKFSSTAHPQTDGQTENLNRTLGNLIRSICGNKPKQWDVALAQAEFA</sequence>
<dbReference type="FunFam" id="3.10.10.10:FF:000007">
    <property type="entry name" value="Retrovirus-related Pol polyprotein from transposon 17.6-like Protein"/>
    <property type="match status" value="1"/>
</dbReference>
<evidence type="ECO:0000313" key="11">
    <source>
        <dbReference type="Proteomes" id="UP001168877"/>
    </source>
</evidence>
<dbReference type="Pfam" id="PF17917">
    <property type="entry name" value="RT_RNaseH"/>
    <property type="match status" value="1"/>
</dbReference>